<evidence type="ECO:0000313" key="3">
    <source>
        <dbReference type="Proteomes" id="UP000191133"/>
    </source>
</evidence>
<organism evidence="2 3">
    <name type="scientific">Stenotrophomonas indicatrix</name>
    <dbReference type="NCBI Taxonomy" id="2045451"/>
    <lineage>
        <taxon>Bacteria</taxon>
        <taxon>Pseudomonadati</taxon>
        <taxon>Pseudomonadota</taxon>
        <taxon>Gammaproteobacteria</taxon>
        <taxon>Lysobacterales</taxon>
        <taxon>Lysobacteraceae</taxon>
        <taxon>Stenotrophomonas</taxon>
    </lineage>
</organism>
<evidence type="ECO:0000256" key="1">
    <source>
        <dbReference type="SAM" id="Phobius"/>
    </source>
</evidence>
<keyword evidence="1" id="KW-0472">Membrane</keyword>
<name>A0A1W1H221_9GAMM</name>
<protein>
    <recommendedName>
        <fullName evidence="4">DUF2628 domain-containing protein</fullName>
    </recommendedName>
</protein>
<accession>A0A1W1H221</accession>
<dbReference type="InterPro" id="IPR024399">
    <property type="entry name" value="DUF2628"/>
</dbReference>
<evidence type="ECO:0008006" key="4">
    <source>
        <dbReference type="Google" id="ProtNLM"/>
    </source>
</evidence>
<keyword evidence="1" id="KW-1133">Transmembrane helix</keyword>
<reference evidence="3" key="1">
    <citation type="submission" date="2016-10" db="EMBL/GenBank/DDBJ databases">
        <authorList>
            <person name="Varghese N."/>
        </authorList>
    </citation>
    <scope>NUCLEOTIDE SEQUENCE [LARGE SCALE GENOMIC DNA]</scope>
    <source>
        <strain evidence="3">92MFCol6.1</strain>
    </source>
</reference>
<keyword evidence="1" id="KW-0812">Transmembrane</keyword>
<evidence type="ECO:0000313" key="2">
    <source>
        <dbReference type="EMBL" id="SLM25639.1"/>
    </source>
</evidence>
<dbReference type="AlphaFoldDB" id="A0A1W1H221"/>
<dbReference type="EMBL" id="FWEU01000005">
    <property type="protein sequence ID" value="SLM25639.1"/>
    <property type="molecule type" value="Genomic_DNA"/>
</dbReference>
<feature type="transmembrane region" description="Helical" evidence="1">
    <location>
        <begin position="107"/>
        <end position="128"/>
    </location>
</feature>
<dbReference type="Proteomes" id="UP000191133">
    <property type="component" value="Unassembled WGS sequence"/>
</dbReference>
<dbReference type="GeneID" id="64106742"/>
<feature type="transmembrane region" description="Helical" evidence="1">
    <location>
        <begin position="158"/>
        <end position="177"/>
    </location>
</feature>
<dbReference type="Pfam" id="PF10947">
    <property type="entry name" value="DUF2628"/>
    <property type="match status" value="1"/>
</dbReference>
<sequence>MSTLDPQTSPGSENPYLAPGADADVGTALEDADYLTLVVGPNAAAYRRFWHVDSALPKPPRRWNWPAFLFGTLWMVHRRMYLAAIGFYLVTTLLPILMLLADAGIPQIAFGMLLPRIALAIFANALYLRHCSRLLARVQATHAGQPNRIRAELLRRGGTRASAVVVCLGLIYALRYITQGLLQTYH</sequence>
<proteinExistence type="predicted"/>
<gene>
    <name evidence="2" type="ORF">SAMN04488690_3391</name>
</gene>
<feature type="transmembrane region" description="Helical" evidence="1">
    <location>
        <begin position="80"/>
        <end position="101"/>
    </location>
</feature>
<dbReference type="RefSeq" id="WP_025875676.1">
    <property type="nucleotide sequence ID" value="NZ_CBXW010000007.1"/>
</dbReference>